<reference evidence="4" key="2">
    <citation type="journal article" date="2021" name="PeerJ">
        <title>Extensive microbial diversity within the chicken gut microbiome revealed by metagenomics and culture.</title>
        <authorList>
            <person name="Gilroy R."/>
            <person name="Ravi A."/>
            <person name="Getino M."/>
            <person name="Pursley I."/>
            <person name="Horton D.L."/>
            <person name="Alikhan N.F."/>
            <person name="Baker D."/>
            <person name="Gharbi K."/>
            <person name="Hall N."/>
            <person name="Watson M."/>
            <person name="Adriaenssens E.M."/>
            <person name="Foster-Nyarko E."/>
            <person name="Jarju S."/>
            <person name="Secka A."/>
            <person name="Antonio M."/>
            <person name="Oren A."/>
            <person name="Chaudhuri R.R."/>
            <person name="La Ragione R."/>
            <person name="Hildebrand F."/>
            <person name="Pallen M.J."/>
        </authorList>
    </citation>
    <scope>NUCLEOTIDE SEQUENCE</scope>
    <source>
        <strain evidence="4">E3-2379</strain>
    </source>
</reference>
<evidence type="ECO:0000259" key="3">
    <source>
        <dbReference type="PROSITE" id="PS50822"/>
    </source>
</evidence>
<dbReference type="EMBL" id="JADIML010000268">
    <property type="protein sequence ID" value="MBO8464135.1"/>
    <property type="molecule type" value="Genomic_DNA"/>
</dbReference>
<dbReference type="Proteomes" id="UP000823618">
    <property type="component" value="Unassembled WGS sequence"/>
</dbReference>
<evidence type="ECO:0000256" key="1">
    <source>
        <dbReference type="ARBA" id="ARBA00035012"/>
    </source>
</evidence>
<dbReference type="PANTHER" id="PTHR22891">
    <property type="entry name" value="EUKARYOTIC TRANSLATION INITIATION FACTOR 2C"/>
    <property type="match status" value="1"/>
</dbReference>
<dbReference type="Gene3D" id="3.30.420.10">
    <property type="entry name" value="Ribonuclease H-like superfamily/Ribonuclease H"/>
    <property type="match status" value="1"/>
</dbReference>
<dbReference type="SUPFAM" id="SSF53098">
    <property type="entry name" value="Ribonuclease H-like"/>
    <property type="match status" value="1"/>
</dbReference>
<comment type="caution">
    <text evidence="4">The sequence shown here is derived from an EMBL/GenBank/DDBJ whole genome shotgun (WGS) entry which is preliminary data.</text>
</comment>
<dbReference type="InterPro" id="IPR036397">
    <property type="entry name" value="RNaseH_sf"/>
</dbReference>
<reference evidence="4" key="1">
    <citation type="submission" date="2020-10" db="EMBL/GenBank/DDBJ databases">
        <authorList>
            <person name="Gilroy R."/>
        </authorList>
    </citation>
    <scope>NUCLEOTIDE SEQUENCE</scope>
    <source>
        <strain evidence="4">E3-2379</strain>
    </source>
</reference>
<dbReference type="InterPro" id="IPR003165">
    <property type="entry name" value="Piwi"/>
</dbReference>
<organism evidence="4 5">
    <name type="scientific">Candidatus Scybalomonas excrementavium</name>
    <dbReference type="NCBI Taxonomy" id="2840943"/>
    <lineage>
        <taxon>Bacteria</taxon>
        <taxon>Bacillati</taxon>
        <taxon>Bacillota</taxon>
        <taxon>Clostridia</taxon>
        <taxon>Lachnospirales</taxon>
        <taxon>Lachnospiraceae</taxon>
        <taxon>Lachnospiraceae incertae sedis</taxon>
        <taxon>Candidatus Scybalomonas</taxon>
    </lineage>
</organism>
<gene>
    <name evidence="4" type="ORF">IAC13_09410</name>
</gene>
<sequence>MGKSLKLEVYSSKQEIQEITIHRYELTSNKLDSNKYKTIRSACGKLKNCNSSLGIFEDGNYIYSLCKIENIPSNIDFSLEYKGEYHHSVQENRGLYGKIIEYYIKENIRKVKVYEKYYKYRCKDVITSSWFWNGEKYGVIQTQDKSIKLARKFSIRVEVKEDNRAYLWIMNNSEFISNDNIANLLEKGINVKGMYVKNDWSNYKQSGVVINVDERTVVDKLDFTPSLKYYYENTKKQPNLVKNIRDDTPIINVEMDRDHKITPYYPQALKPIITREYLLKKEPIFSKQIEPYVKLDMKRRIELDKYFIEDIGIIGEMNRLSFHVEPCDISVLGFKPGRVEKLPLFCGNNRSISSEEKYKVYNFGFYQKPKYKLKIGYLYPRGYELLMKAVANEIYMFCTQGMYQGNRDQYIKEELLEIQGAAKIKEEYDIGSITDYKRAANKLKNIDKIDLVLAIVPNEEGEDNPYDPFKKVWAQMNIPSQMISMETAKLFQEGKKAGNRSKYYLQNIVLGILGKTGGTPWIIKNMPGDVDCFVGLDVATMAKGIHYPACSVVFDKYGRLINFFKPKIAQQGEKIQSNILQEIFDEVILSYEAQYGEKPRNIVIHRDGFSNEDSKWYEYYFKAQGISYTIVEIRKNTRSKLLMEQENEVINPPVGYCVYNEKKAYLVTTDINPKSGSPNPILIEKVCGDIGMPVILKQILSLTQLHVGSIREMRLPITTGYADKICKNLDFVQEGKLENRLFFL</sequence>
<evidence type="ECO:0000313" key="5">
    <source>
        <dbReference type="Proteomes" id="UP000823618"/>
    </source>
</evidence>
<feature type="domain" description="Piwi" evidence="3">
    <location>
        <begin position="451"/>
        <end position="734"/>
    </location>
</feature>
<dbReference type="InterPro" id="IPR012337">
    <property type="entry name" value="RNaseH-like_sf"/>
</dbReference>
<dbReference type="AlphaFoldDB" id="A0A9D9N8P2"/>
<accession>A0A9D9N8P2</accession>
<dbReference type="PROSITE" id="PS50822">
    <property type="entry name" value="PIWI"/>
    <property type="match status" value="1"/>
</dbReference>
<evidence type="ECO:0000313" key="4">
    <source>
        <dbReference type="EMBL" id="MBO8464135.1"/>
    </source>
</evidence>
<dbReference type="Pfam" id="PF02171">
    <property type="entry name" value="Piwi"/>
    <property type="match status" value="1"/>
</dbReference>
<proteinExistence type="inferred from homology"/>
<dbReference type="SMART" id="SM00950">
    <property type="entry name" value="Piwi"/>
    <property type="match status" value="1"/>
</dbReference>
<dbReference type="GO" id="GO:0003676">
    <property type="term" value="F:nucleic acid binding"/>
    <property type="evidence" value="ECO:0007669"/>
    <property type="project" value="InterPro"/>
</dbReference>
<name>A0A9D9N8P2_9FIRM</name>
<protein>
    <recommendedName>
        <fullName evidence="2">Protein argonaute</fullName>
    </recommendedName>
</protein>
<dbReference type="Gene3D" id="3.40.50.2300">
    <property type="match status" value="1"/>
</dbReference>
<evidence type="ECO:0000256" key="2">
    <source>
        <dbReference type="ARBA" id="ARBA00035032"/>
    </source>
</evidence>
<comment type="similarity">
    <text evidence="1">Belongs to the argonaute family. Long pAgo subfamily.</text>
</comment>